<feature type="binding site" evidence="9">
    <location>
        <position position="213"/>
    </location>
    <ligand>
        <name>substrate</name>
    </ligand>
</feature>
<proteinExistence type="inferred from homology"/>
<dbReference type="InterPro" id="IPR028357">
    <property type="entry name" value="UDPglc_DH_bac"/>
</dbReference>
<keyword evidence="4 7" id="KW-0560">Oxidoreductase</keyword>
<dbReference type="GO" id="GO:0003979">
    <property type="term" value="F:UDP-glucose 6-dehydrogenase activity"/>
    <property type="evidence" value="ECO:0007669"/>
    <property type="project" value="UniProtKB-EC"/>
</dbReference>
<evidence type="ECO:0000256" key="5">
    <source>
        <dbReference type="ARBA" id="ARBA00023027"/>
    </source>
</evidence>
<dbReference type="GO" id="GO:0006065">
    <property type="term" value="P:UDP-glucuronate biosynthetic process"/>
    <property type="evidence" value="ECO:0007669"/>
    <property type="project" value="UniProtKB-UniPathway"/>
</dbReference>
<evidence type="ECO:0000259" key="11">
    <source>
        <dbReference type="SMART" id="SM00984"/>
    </source>
</evidence>
<evidence type="ECO:0000313" key="13">
    <source>
        <dbReference type="Proteomes" id="UP000034050"/>
    </source>
</evidence>
<evidence type="ECO:0000256" key="8">
    <source>
        <dbReference type="PIRSR" id="PIRSR500134-1"/>
    </source>
</evidence>
<comment type="catalytic activity">
    <reaction evidence="6 7">
        <text>UDP-alpha-D-glucose + 2 NAD(+) + H2O = UDP-alpha-D-glucuronate + 2 NADH + 3 H(+)</text>
        <dbReference type="Rhea" id="RHEA:23596"/>
        <dbReference type="ChEBI" id="CHEBI:15377"/>
        <dbReference type="ChEBI" id="CHEBI:15378"/>
        <dbReference type="ChEBI" id="CHEBI:57540"/>
        <dbReference type="ChEBI" id="CHEBI:57945"/>
        <dbReference type="ChEBI" id="CHEBI:58052"/>
        <dbReference type="ChEBI" id="CHEBI:58885"/>
        <dbReference type="EC" id="1.1.1.22"/>
    </reaction>
</comment>
<accession>A0A0G1FJN7</accession>
<dbReference type="EMBL" id="LCFD01000004">
    <property type="protein sequence ID" value="KKS87083.1"/>
    <property type="molecule type" value="Genomic_DNA"/>
</dbReference>
<evidence type="ECO:0000256" key="3">
    <source>
        <dbReference type="ARBA" id="ARBA00012954"/>
    </source>
</evidence>
<dbReference type="UniPathway" id="UPA00038">
    <property type="reaction ID" value="UER00491"/>
</dbReference>
<evidence type="ECO:0000256" key="4">
    <source>
        <dbReference type="ARBA" id="ARBA00023002"/>
    </source>
</evidence>
<dbReference type="Gene3D" id="3.40.50.720">
    <property type="entry name" value="NAD(P)-binding Rossmann-like Domain"/>
    <property type="match status" value="2"/>
</dbReference>
<protein>
    <recommendedName>
        <fullName evidence="3 7">UDP-glucose 6-dehydrogenase</fullName>
        <ecNumber evidence="3 7">1.1.1.22</ecNumber>
    </recommendedName>
</protein>
<dbReference type="InterPro" id="IPR008927">
    <property type="entry name" value="6-PGluconate_DH-like_C_sf"/>
</dbReference>
<dbReference type="InterPro" id="IPR001732">
    <property type="entry name" value="UDP-Glc/GDP-Man_DH_N"/>
</dbReference>
<dbReference type="GO" id="GO:0051287">
    <property type="term" value="F:NAD binding"/>
    <property type="evidence" value="ECO:0007669"/>
    <property type="project" value="InterPro"/>
</dbReference>
<dbReference type="GO" id="GO:0000271">
    <property type="term" value="P:polysaccharide biosynthetic process"/>
    <property type="evidence" value="ECO:0007669"/>
    <property type="project" value="InterPro"/>
</dbReference>
<feature type="binding site" evidence="9">
    <location>
        <position position="265"/>
    </location>
    <ligand>
        <name>substrate</name>
    </ligand>
</feature>
<dbReference type="PANTHER" id="PTHR43750:SF1">
    <property type="entry name" value="GDP-MANNOSE 6-DEHYDROGENASE"/>
    <property type="match status" value="1"/>
</dbReference>
<dbReference type="Pfam" id="PF00984">
    <property type="entry name" value="UDPG_MGDP_dh"/>
    <property type="match status" value="1"/>
</dbReference>
<dbReference type="EC" id="1.1.1.22" evidence="3 7"/>
<dbReference type="SUPFAM" id="SSF48179">
    <property type="entry name" value="6-phosphogluconate dehydrogenase C-terminal domain-like"/>
    <property type="match status" value="1"/>
</dbReference>
<reference evidence="12 13" key="1">
    <citation type="journal article" date="2015" name="Nature">
        <title>rRNA introns, odd ribosomes, and small enigmatic genomes across a large radiation of phyla.</title>
        <authorList>
            <person name="Brown C.T."/>
            <person name="Hug L.A."/>
            <person name="Thomas B.C."/>
            <person name="Sharon I."/>
            <person name="Castelle C.J."/>
            <person name="Singh A."/>
            <person name="Wilkins M.J."/>
            <person name="Williams K.H."/>
            <person name="Banfield J.F."/>
        </authorList>
    </citation>
    <scope>NUCLEOTIDE SEQUENCE [LARGE SCALE GENOMIC DNA]</scope>
</reference>
<comment type="similarity">
    <text evidence="2 7">Belongs to the UDP-glucose/GDP-mannose dehydrogenase family.</text>
</comment>
<evidence type="ECO:0000256" key="2">
    <source>
        <dbReference type="ARBA" id="ARBA00006601"/>
    </source>
</evidence>
<dbReference type="Pfam" id="PF03721">
    <property type="entry name" value="UDPG_MGDP_dh_N"/>
    <property type="match status" value="1"/>
</dbReference>
<dbReference type="InterPro" id="IPR036291">
    <property type="entry name" value="NAD(P)-bd_dom_sf"/>
</dbReference>
<dbReference type="InterPro" id="IPR014026">
    <property type="entry name" value="UDP-Glc/GDP-Man_DH_dimer"/>
</dbReference>
<dbReference type="Pfam" id="PF03720">
    <property type="entry name" value="UDPG_MGDP_dh_C"/>
    <property type="match status" value="1"/>
</dbReference>
<gene>
    <name evidence="12" type="ORF">UV61_C0004G0009</name>
</gene>
<feature type="binding site" evidence="9">
    <location>
        <position position="326"/>
    </location>
    <ligand>
        <name>substrate</name>
    </ligand>
</feature>
<evidence type="ECO:0000256" key="6">
    <source>
        <dbReference type="ARBA" id="ARBA00047473"/>
    </source>
</evidence>
<dbReference type="InterPro" id="IPR017476">
    <property type="entry name" value="UDP-Glc/GDP-Man"/>
</dbReference>
<dbReference type="Proteomes" id="UP000034050">
    <property type="component" value="Unassembled WGS sequence"/>
</dbReference>
<evidence type="ECO:0000256" key="9">
    <source>
        <dbReference type="PIRSR" id="PIRSR500134-2"/>
    </source>
</evidence>
<feature type="domain" description="UDP-glucose/GDP-mannose dehydrogenase C-terminal" evidence="11">
    <location>
        <begin position="319"/>
        <end position="417"/>
    </location>
</feature>
<keyword evidence="5 7" id="KW-0520">NAD</keyword>
<sequence>MKRVSVFGLGKVGHVLAICLAAAGHQVIGVDPDDKIVKGINTGTLVSFEPGVARRLQKVFGKKLTATLDAEKAVLESDISCIIVPTPSNASGGFSLQYVLKVIRSIGRAIARKKTYHLVLVISTVLPGSSEFVIIPELEQAAGKKLGANLGYCYNPIFIALGEVVKGLIEPDYLLIGESSKRAGDMTITLHAPLIKKTAPIMRQMPIEAEITKIASNTHETMRVSFANMLCALTAQVPGANVDQVTGALAHRMGKRFFVGATPYGGPCWPRDNRALAAFMDSLGLGSMLPKTIDLYNAWYAKFIRQQILDLTKKGTRVSILGLAYKVGTPNIERAFGMDLARWLVIAGRKVVVWDPLAIAAARQVLGHKVRYALSGNGCLEMAELVVIINPLPELNQLDWSKVTGTPVLDLWRCLTTQNTTRLKHYFPWGGKNQKRVWPKQISKTLRELTK</sequence>
<comment type="pathway">
    <text evidence="1">Nucleotide-sugar biosynthesis; UDP-alpha-D-glucuronate biosynthesis; UDP-alpha-D-glucuronate from UDP-alpha-D-glucose: step 1/1.</text>
</comment>
<dbReference type="PIRSF" id="PIRSF500134">
    <property type="entry name" value="UDPglc_DH_bac"/>
    <property type="match status" value="1"/>
</dbReference>
<feature type="binding site" evidence="10">
    <location>
        <position position="124"/>
    </location>
    <ligand>
        <name>NAD(+)</name>
        <dbReference type="ChEBI" id="CHEBI:57540"/>
    </ligand>
</feature>
<dbReference type="AlphaFoldDB" id="A0A0G1FJN7"/>
<dbReference type="SMART" id="SM00984">
    <property type="entry name" value="UDPG_MGDP_dh_C"/>
    <property type="match status" value="1"/>
</dbReference>
<dbReference type="SUPFAM" id="SSF52413">
    <property type="entry name" value="UDP-glucose/GDP-mannose dehydrogenase C-terminal domain"/>
    <property type="match status" value="1"/>
</dbReference>
<dbReference type="NCBIfam" id="TIGR03026">
    <property type="entry name" value="NDP-sugDHase"/>
    <property type="match status" value="1"/>
</dbReference>
<feature type="binding site" evidence="10">
    <location>
        <position position="31"/>
    </location>
    <ligand>
        <name>NAD(+)</name>
        <dbReference type="ChEBI" id="CHEBI:57540"/>
    </ligand>
</feature>
<dbReference type="PIRSF" id="PIRSF000124">
    <property type="entry name" value="UDPglc_GDPman_dh"/>
    <property type="match status" value="1"/>
</dbReference>
<dbReference type="PANTHER" id="PTHR43750">
    <property type="entry name" value="UDP-GLUCOSE 6-DEHYDROGENASE TUAD"/>
    <property type="match status" value="1"/>
</dbReference>
<name>A0A0G1FJN7_9BACT</name>
<organism evidence="12 13">
    <name type="scientific">Candidatus Gottesmanbacteria bacterium GW2011_GWB1_43_11</name>
    <dbReference type="NCBI Taxonomy" id="1618446"/>
    <lineage>
        <taxon>Bacteria</taxon>
        <taxon>Candidatus Gottesmaniibacteriota</taxon>
    </lineage>
</organism>
<evidence type="ECO:0000313" key="12">
    <source>
        <dbReference type="EMBL" id="KKS87083.1"/>
    </source>
</evidence>
<dbReference type="STRING" id="1618446.UV61_C0004G0009"/>
<evidence type="ECO:0000256" key="7">
    <source>
        <dbReference type="PIRNR" id="PIRNR000124"/>
    </source>
</evidence>
<dbReference type="SUPFAM" id="SSF51735">
    <property type="entry name" value="NAD(P)-binding Rossmann-fold domains"/>
    <property type="match status" value="1"/>
</dbReference>
<comment type="caution">
    <text evidence="12">The sequence shown here is derived from an EMBL/GenBank/DDBJ whole genome shotgun (WGS) entry which is preliminary data.</text>
</comment>
<evidence type="ECO:0000256" key="1">
    <source>
        <dbReference type="ARBA" id="ARBA00004701"/>
    </source>
</evidence>
<evidence type="ECO:0000256" key="10">
    <source>
        <dbReference type="PIRSR" id="PIRSR500134-3"/>
    </source>
</evidence>
<dbReference type="InterPro" id="IPR014027">
    <property type="entry name" value="UDP-Glc/GDP-Man_DH_C"/>
</dbReference>
<feature type="binding site" evidence="10">
    <location>
        <position position="86"/>
    </location>
    <ligand>
        <name>NAD(+)</name>
        <dbReference type="ChEBI" id="CHEBI:57540"/>
    </ligand>
</feature>
<dbReference type="InterPro" id="IPR036220">
    <property type="entry name" value="UDP-Glc/GDP-Man_DH_C_sf"/>
</dbReference>
<feature type="active site" description="Nucleophile" evidence="8">
    <location>
        <position position="268"/>
    </location>
</feature>